<accession>A0A4Q4NKZ3</accession>
<reference evidence="3" key="1">
    <citation type="journal article" date="2019" name="bioRxiv">
        <title>Genomics, evolutionary history and diagnostics of the Alternaria alternata species group including apple and Asian pear pathotypes.</title>
        <authorList>
            <person name="Armitage A.D."/>
            <person name="Cockerton H.M."/>
            <person name="Sreenivasaprasad S."/>
            <person name="Woodhall J.W."/>
            <person name="Lane C.R."/>
            <person name="Harrison R.J."/>
            <person name="Clarkson J.P."/>
        </authorList>
    </citation>
    <scope>NUCLEOTIDE SEQUENCE [LARGE SCALE GENOMIC DNA]</scope>
    <source>
        <strain evidence="3">FERA 1177</strain>
    </source>
</reference>
<comment type="caution">
    <text evidence="2">The sequence shown here is derived from an EMBL/GenBank/DDBJ whole genome shotgun (WGS) entry which is preliminary data.</text>
</comment>
<dbReference type="EMBL" id="PDXD01000006">
    <property type="protein sequence ID" value="RYN78920.1"/>
    <property type="molecule type" value="Genomic_DNA"/>
</dbReference>
<dbReference type="VEuPathDB" id="FungiDB:CC77DRAFT_1071787"/>
<feature type="region of interest" description="Disordered" evidence="1">
    <location>
        <begin position="144"/>
        <end position="175"/>
    </location>
</feature>
<organism evidence="2 3">
    <name type="scientific">Alternaria alternata</name>
    <name type="common">Alternaria rot fungus</name>
    <name type="synonym">Torula alternata</name>
    <dbReference type="NCBI Taxonomy" id="5599"/>
    <lineage>
        <taxon>Eukaryota</taxon>
        <taxon>Fungi</taxon>
        <taxon>Dikarya</taxon>
        <taxon>Ascomycota</taxon>
        <taxon>Pezizomycotina</taxon>
        <taxon>Dothideomycetes</taxon>
        <taxon>Pleosporomycetidae</taxon>
        <taxon>Pleosporales</taxon>
        <taxon>Pleosporineae</taxon>
        <taxon>Pleosporaceae</taxon>
        <taxon>Alternaria</taxon>
        <taxon>Alternaria sect. Alternaria</taxon>
        <taxon>Alternaria alternata complex</taxon>
    </lineage>
</organism>
<feature type="region of interest" description="Disordered" evidence="1">
    <location>
        <begin position="530"/>
        <end position="561"/>
    </location>
</feature>
<evidence type="ECO:0000313" key="3">
    <source>
        <dbReference type="Proteomes" id="UP000291422"/>
    </source>
</evidence>
<evidence type="ECO:0000313" key="2">
    <source>
        <dbReference type="EMBL" id="RYN78920.1"/>
    </source>
</evidence>
<feature type="compositionally biased region" description="Basic and acidic residues" evidence="1">
    <location>
        <begin position="155"/>
        <end position="175"/>
    </location>
</feature>
<protein>
    <submittedName>
        <fullName evidence="2">Uncharacterized protein</fullName>
    </submittedName>
</protein>
<sequence length="561" mass="65457">MAPIPTPSHSRKPLKYAEEQNWPDFSTTLEKAKLPQPMINQHKKRIEAIAAIADQIRWTCSQMKPEHWPPGKTDLAMQFFMSNLIQLRIICYEPLLAIREHINKNCPELMGMDFGLQNVHQWLMPARKRQIESPIAKPIAIPKWKQAQDEEEKEDAEKVTKTSPEPKRIQTEEEKADMKKREAALFLEEEDKIKARQQQVNRLISEEVGHFEYETPEMHMGQTWEDALRSTIRTYDAAQMEIERHYRLIGYTKTKSQWPLDKLDVLREKKAIPTRSNQELLLEIALQHEHGPPTAKTREMMENWATETDVRNSLSIHLGRFLLPKASRYWTNYFTQSIDHQSAAEPSMFFICQHEYSEGVAKWIVGGSTPHTGVLSKVKWKWADEFYKAVREQGMGKNWVSQVNQANDRQRELERELMGAPTEEEDRNQKLFVRRQVIATLREDPAHQRLVARINCKGLSIDRSMVPTQCCYRCQSNFQYIVLSAHMKTTDAAAISHLRNYSWENQCRWDQQCAEALAACQCTHFDDEQNELNRPRSSRPKAEGGRPLKSKKSTISFKFNR</sequence>
<evidence type="ECO:0000256" key="1">
    <source>
        <dbReference type="SAM" id="MobiDB-lite"/>
    </source>
</evidence>
<feature type="compositionally biased region" description="Basic and acidic residues" evidence="1">
    <location>
        <begin position="530"/>
        <end position="546"/>
    </location>
</feature>
<gene>
    <name evidence="2" type="ORF">AA0117_g3991</name>
</gene>
<proteinExistence type="predicted"/>
<dbReference type="AlphaFoldDB" id="A0A4Q4NKZ3"/>
<name>A0A4Q4NKZ3_ALTAL</name>
<dbReference type="Proteomes" id="UP000291422">
    <property type="component" value="Unassembled WGS sequence"/>
</dbReference>